<evidence type="ECO:0000313" key="1">
    <source>
        <dbReference type="EMBL" id="TNN88879.1"/>
    </source>
</evidence>
<accession>A0A4Z2JF49</accession>
<organism evidence="1 2">
    <name type="scientific">Liparis tanakae</name>
    <name type="common">Tanaka's snailfish</name>
    <dbReference type="NCBI Taxonomy" id="230148"/>
    <lineage>
        <taxon>Eukaryota</taxon>
        <taxon>Metazoa</taxon>
        <taxon>Chordata</taxon>
        <taxon>Craniata</taxon>
        <taxon>Vertebrata</taxon>
        <taxon>Euteleostomi</taxon>
        <taxon>Actinopterygii</taxon>
        <taxon>Neopterygii</taxon>
        <taxon>Teleostei</taxon>
        <taxon>Neoteleostei</taxon>
        <taxon>Acanthomorphata</taxon>
        <taxon>Eupercaria</taxon>
        <taxon>Perciformes</taxon>
        <taxon>Cottioidei</taxon>
        <taxon>Cottales</taxon>
        <taxon>Liparidae</taxon>
        <taxon>Liparis</taxon>
    </lineage>
</organism>
<dbReference type="Proteomes" id="UP000314294">
    <property type="component" value="Unassembled WGS sequence"/>
</dbReference>
<comment type="caution">
    <text evidence="1">The sequence shown here is derived from an EMBL/GenBank/DDBJ whole genome shotgun (WGS) entry which is preliminary data.</text>
</comment>
<dbReference type="AlphaFoldDB" id="A0A4Z2JF49"/>
<evidence type="ECO:0000313" key="2">
    <source>
        <dbReference type="Proteomes" id="UP000314294"/>
    </source>
</evidence>
<gene>
    <name evidence="1" type="ORF">EYF80_000757</name>
</gene>
<protein>
    <submittedName>
        <fullName evidence="1">Uncharacterized protein</fullName>
    </submittedName>
</protein>
<name>A0A4Z2JF49_9TELE</name>
<keyword evidence="2" id="KW-1185">Reference proteome</keyword>
<sequence length="170" mass="18955">MPWSTEERSFLKESTPRPDNPDKGWGTLLLLWVEVGPSVVELVGPGGGVDAIQSVLVRTGSHRLYLGAKPRRPTWGYTCVSMTVEWVDITEGSASDQRVSFRVVEARERVFADYIDEEVTPSWSILGFSELQRLAASRSSSSRKNMSGNKNHDQCSANYSHRDILRQLAG</sequence>
<reference evidence="1 2" key="1">
    <citation type="submission" date="2019-03" db="EMBL/GenBank/DDBJ databases">
        <title>First draft genome of Liparis tanakae, snailfish: a comprehensive survey of snailfish specific genes.</title>
        <authorList>
            <person name="Kim W."/>
            <person name="Song I."/>
            <person name="Jeong J.-H."/>
            <person name="Kim D."/>
            <person name="Kim S."/>
            <person name="Ryu S."/>
            <person name="Song J.Y."/>
            <person name="Lee S.K."/>
        </authorList>
    </citation>
    <scope>NUCLEOTIDE SEQUENCE [LARGE SCALE GENOMIC DNA]</scope>
    <source>
        <tissue evidence="1">Muscle</tissue>
    </source>
</reference>
<proteinExistence type="predicted"/>
<dbReference type="EMBL" id="SRLO01000003">
    <property type="protein sequence ID" value="TNN88879.1"/>
    <property type="molecule type" value="Genomic_DNA"/>
</dbReference>